<dbReference type="GO" id="GO:0000278">
    <property type="term" value="P:mitotic cell cycle"/>
    <property type="evidence" value="ECO:0007669"/>
    <property type="project" value="TreeGrafter"/>
</dbReference>
<feature type="region of interest" description="Disordered" evidence="2">
    <location>
        <begin position="337"/>
        <end position="523"/>
    </location>
</feature>
<dbReference type="PANTHER" id="PTHR44414">
    <property type="entry name" value="PROTEIN NEDD1"/>
    <property type="match status" value="1"/>
</dbReference>
<dbReference type="GO" id="GO:0005814">
    <property type="term" value="C:centriole"/>
    <property type="evidence" value="ECO:0007669"/>
    <property type="project" value="TreeGrafter"/>
</dbReference>
<feature type="compositionally biased region" description="Polar residues" evidence="2">
    <location>
        <begin position="367"/>
        <end position="383"/>
    </location>
</feature>
<evidence type="ECO:0000313" key="3">
    <source>
        <dbReference type="EMBL" id="KAJ7709971.1"/>
    </source>
</evidence>
<dbReference type="GO" id="GO:0005737">
    <property type="term" value="C:cytoplasm"/>
    <property type="evidence" value="ECO:0007669"/>
    <property type="project" value="TreeGrafter"/>
</dbReference>
<dbReference type="PANTHER" id="PTHR44414:SF1">
    <property type="entry name" value="PROTEIN NEDD1"/>
    <property type="match status" value="1"/>
</dbReference>
<dbReference type="EMBL" id="JARKIE010000002">
    <property type="protein sequence ID" value="KAJ7709971.1"/>
    <property type="molecule type" value="Genomic_DNA"/>
</dbReference>
<dbReference type="GO" id="GO:0007020">
    <property type="term" value="P:microtubule nucleation"/>
    <property type="evidence" value="ECO:0007669"/>
    <property type="project" value="TreeGrafter"/>
</dbReference>
<keyword evidence="1" id="KW-0175">Coiled coil</keyword>
<dbReference type="GO" id="GO:0000922">
    <property type="term" value="C:spindle pole"/>
    <property type="evidence" value="ECO:0007669"/>
    <property type="project" value="TreeGrafter"/>
</dbReference>
<feature type="compositionally biased region" description="Low complexity" evidence="2">
    <location>
        <begin position="433"/>
        <end position="442"/>
    </location>
</feature>
<feature type="compositionally biased region" description="Polar residues" evidence="2">
    <location>
        <begin position="407"/>
        <end position="432"/>
    </location>
</feature>
<dbReference type="Gene3D" id="2.130.10.10">
    <property type="entry name" value="YVTN repeat-like/Quinoprotein amine dehydrogenase"/>
    <property type="match status" value="2"/>
</dbReference>
<feature type="coiled-coil region" evidence="1">
    <location>
        <begin position="653"/>
        <end position="687"/>
    </location>
</feature>
<dbReference type="Proteomes" id="UP001221757">
    <property type="component" value="Unassembled WGS sequence"/>
</dbReference>
<reference evidence="3" key="1">
    <citation type="submission" date="2023-03" db="EMBL/GenBank/DDBJ databases">
        <title>Massive genome expansion in bonnet fungi (Mycena s.s.) driven by repeated elements and novel gene families across ecological guilds.</title>
        <authorList>
            <consortium name="Lawrence Berkeley National Laboratory"/>
            <person name="Harder C.B."/>
            <person name="Miyauchi S."/>
            <person name="Viragh M."/>
            <person name="Kuo A."/>
            <person name="Thoen E."/>
            <person name="Andreopoulos B."/>
            <person name="Lu D."/>
            <person name="Skrede I."/>
            <person name="Drula E."/>
            <person name="Henrissat B."/>
            <person name="Morin E."/>
            <person name="Kohler A."/>
            <person name="Barry K."/>
            <person name="LaButti K."/>
            <person name="Morin E."/>
            <person name="Salamov A."/>
            <person name="Lipzen A."/>
            <person name="Mereny Z."/>
            <person name="Hegedus B."/>
            <person name="Baldrian P."/>
            <person name="Stursova M."/>
            <person name="Weitz H."/>
            <person name="Taylor A."/>
            <person name="Grigoriev I.V."/>
            <person name="Nagy L.G."/>
            <person name="Martin F."/>
            <person name="Kauserud H."/>
        </authorList>
    </citation>
    <scope>NUCLEOTIDE SEQUENCE</scope>
    <source>
        <strain evidence="3">CBHHK067</strain>
    </source>
</reference>
<evidence type="ECO:0000256" key="2">
    <source>
        <dbReference type="SAM" id="MobiDB-lite"/>
    </source>
</evidence>
<feature type="region of interest" description="Disordered" evidence="2">
    <location>
        <begin position="538"/>
        <end position="594"/>
    </location>
</feature>
<feature type="compositionally biased region" description="Low complexity" evidence="2">
    <location>
        <begin position="462"/>
        <end position="477"/>
    </location>
</feature>
<proteinExistence type="predicted"/>
<feature type="compositionally biased region" description="Basic and acidic residues" evidence="2">
    <location>
        <begin position="564"/>
        <end position="574"/>
    </location>
</feature>
<dbReference type="InterPro" id="IPR052818">
    <property type="entry name" value="NEDD1_Spindle_Assembly"/>
</dbReference>
<dbReference type="AlphaFoldDB" id="A0AAD7H1Y9"/>
<sequence>MLAITTTQQLSLVDPSALRRPQTSLPSCLSLLAPCTASAWSPDNLHLFLSSLNTIHQYNPALNTLSDIYSAPEPITHLVCKTKSSLAFATGDKVHVLESTKVIQTFDSHKAPITSLSISNDLLASTSAGAAHVHNLLLGSHTVLRGLNLAGQRITTCAFHPHSRARLLLGVGKQLLVYDTTRPSGPVKSIPMNDASTGDIVSVACSPFSKTLVAVASASGNVALVDLDKEKALFRTLNLKVPLTSIAFSPEGASVYLGTENGKLLILDLRSLDKPPKTVVVSESGCRVETMTVQKKIKGNTDLVTKSTATATKVSGSGEGNNPARRPSVTVAPAAAKTGLKVASSPSKGRAARIGSGASPARRPSALSVQQVAPSPRVTSTANPKIFSPLRDPQGNSTRLGARPENNESASTGPTLSRLSATSKLRKTSTVESASARSIASAEPGARSRAVSSNHESISAKPGSSVSRPGSSASQRSPAPPVPSLPASSARSALPNSRTPSPDLPSVNADPVTPLPSRKKSAALGTPEVDLWIEAGDNRLKGNGKGKGKTVLFQDNENENLPEEDGKERERERSLSMQISPRRTPSAGLGNSASWAPSPLRNVIPTSPASGTSSAHDLLRTIVRDAMMDFQNDHRSEMVGLHLDLLKLGRGWKNELRDLMNEYVGDLRDLREENKRLREENEHLRRGY</sequence>
<dbReference type="SMART" id="SM00320">
    <property type="entry name" value="WD40"/>
    <property type="match status" value="5"/>
</dbReference>
<accession>A0AAD7H1Y9</accession>
<evidence type="ECO:0000313" key="4">
    <source>
        <dbReference type="Proteomes" id="UP001221757"/>
    </source>
</evidence>
<comment type="caution">
    <text evidence="3">The sequence shown here is derived from an EMBL/GenBank/DDBJ whole genome shotgun (WGS) entry which is preliminary data.</text>
</comment>
<dbReference type="InterPro" id="IPR036322">
    <property type="entry name" value="WD40_repeat_dom_sf"/>
</dbReference>
<dbReference type="GO" id="GO:0043015">
    <property type="term" value="F:gamma-tubulin binding"/>
    <property type="evidence" value="ECO:0007669"/>
    <property type="project" value="TreeGrafter"/>
</dbReference>
<dbReference type="InterPro" id="IPR001680">
    <property type="entry name" value="WD40_rpt"/>
</dbReference>
<dbReference type="SUPFAM" id="SSF50978">
    <property type="entry name" value="WD40 repeat-like"/>
    <property type="match status" value="1"/>
</dbReference>
<dbReference type="GO" id="GO:0036064">
    <property type="term" value="C:ciliary basal body"/>
    <property type="evidence" value="ECO:0007669"/>
    <property type="project" value="TreeGrafter"/>
</dbReference>
<evidence type="ECO:0000256" key="1">
    <source>
        <dbReference type="SAM" id="Coils"/>
    </source>
</evidence>
<feature type="compositionally biased region" description="Polar residues" evidence="2">
    <location>
        <begin position="575"/>
        <end position="594"/>
    </location>
</feature>
<organism evidence="3 4">
    <name type="scientific">Mycena rosella</name>
    <name type="common">Pink bonnet</name>
    <name type="synonym">Agaricus rosellus</name>
    <dbReference type="NCBI Taxonomy" id="1033263"/>
    <lineage>
        <taxon>Eukaryota</taxon>
        <taxon>Fungi</taxon>
        <taxon>Dikarya</taxon>
        <taxon>Basidiomycota</taxon>
        <taxon>Agaricomycotina</taxon>
        <taxon>Agaricomycetes</taxon>
        <taxon>Agaricomycetidae</taxon>
        <taxon>Agaricales</taxon>
        <taxon>Marasmiineae</taxon>
        <taxon>Mycenaceae</taxon>
        <taxon>Mycena</taxon>
    </lineage>
</organism>
<feature type="compositionally biased region" description="Low complexity" evidence="2">
    <location>
        <begin position="485"/>
        <end position="498"/>
    </location>
</feature>
<name>A0AAD7H1Y9_MYCRO</name>
<dbReference type="InterPro" id="IPR015943">
    <property type="entry name" value="WD40/YVTN_repeat-like_dom_sf"/>
</dbReference>
<protein>
    <submittedName>
        <fullName evidence="3">WD40-repeat-containing domain protein</fullName>
    </submittedName>
</protein>
<keyword evidence="4" id="KW-1185">Reference proteome</keyword>
<gene>
    <name evidence="3" type="ORF">B0H17DRAFT_999578</name>
</gene>